<keyword evidence="5 7" id="KW-1133">Transmembrane helix</keyword>
<evidence type="ECO:0000313" key="9">
    <source>
        <dbReference type="EMBL" id="GIQ63007.1"/>
    </source>
</evidence>
<keyword evidence="2 7" id="KW-0813">Transport</keyword>
<accession>A0ABQ4N4D1</accession>
<organism evidence="9 10">
    <name type="scientific">Paenibacillus cisolokensis</name>
    <dbReference type="NCBI Taxonomy" id="1658519"/>
    <lineage>
        <taxon>Bacteria</taxon>
        <taxon>Bacillati</taxon>
        <taxon>Bacillota</taxon>
        <taxon>Bacilli</taxon>
        <taxon>Bacillales</taxon>
        <taxon>Paenibacillaceae</taxon>
        <taxon>Paenibacillus</taxon>
    </lineage>
</organism>
<dbReference type="PANTHER" id="PTHR43005:SF1">
    <property type="entry name" value="SPERMIDINE_PUTRESCINE TRANSPORT SYSTEM PERMEASE PROTEIN"/>
    <property type="match status" value="1"/>
</dbReference>
<dbReference type="InterPro" id="IPR000515">
    <property type="entry name" value="MetI-like"/>
</dbReference>
<evidence type="ECO:0000256" key="1">
    <source>
        <dbReference type="ARBA" id="ARBA00004651"/>
    </source>
</evidence>
<sequence length="301" mass="33910">MKVAMSKSVRRELEAMFFVWPFVLTFTLFIVIPVIVAIYLSFTYFNTIQPPEFIGLKNYVNLLTQDNVFMMYVLPNTFKFSLIVGPGGYILSFWLAWLLAQIPRRSRSVLTLIIYSPSMTAAVAMAVVWLVVFSGDAAGYLNSLLINLGIIHEPIQWTQSPHYLMYIMIAVTLWNSMGVGFLAMLAGILNINQEQYEAGYIDGIRNRLQEVWYITIPSMKPQMLFGAVMAVVGTFQAGDIGVQLSGANPTPQYAGQVIINHIQDYGFIRYDMGYASAVSVVLLIIVYGLSKICWRLFAEKD</sequence>
<keyword evidence="10" id="KW-1185">Reference proteome</keyword>
<keyword evidence="3" id="KW-1003">Cell membrane</keyword>
<evidence type="ECO:0000256" key="2">
    <source>
        <dbReference type="ARBA" id="ARBA00022448"/>
    </source>
</evidence>
<gene>
    <name evidence="9" type="ORF">PACILC2_15750</name>
</gene>
<evidence type="ECO:0000256" key="7">
    <source>
        <dbReference type="RuleBase" id="RU363032"/>
    </source>
</evidence>
<evidence type="ECO:0000256" key="3">
    <source>
        <dbReference type="ARBA" id="ARBA00022475"/>
    </source>
</evidence>
<comment type="similarity">
    <text evidence="7">Belongs to the binding-protein-dependent transport system permease family.</text>
</comment>
<dbReference type="PROSITE" id="PS50928">
    <property type="entry name" value="ABC_TM1"/>
    <property type="match status" value="1"/>
</dbReference>
<evidence type="ECO:0000259" key="8">
    <source>
        <dbReference type="PROSITE" id="PS50928"/>
    </source>
</evidence>
<name>A0ABQ4N4D1_9BACL</name>
<feature type="transmembrane region" description="Helical" evidence="7">
    <location>
        <begin position="274"/>
        <end position="294"/>
    </location>
</feature>
<evidence type="ECO:0000313" key="10">
    <source>
        <dbReference type="Proteomes" id="UP000680304"/>
    </source>
</evidence>
<feature type="transmembrane region" description="Helical" evidence="7">
    <location>
        <begin position="80"/>
        <end position="100"/>
    </location>
</feature>
<comment type="caution">
    <text evidence="9">The sequence shown here is derived from an EMBL/GenBank/DDBJ whole genome shotgun (WGS) entry which is preliminary data.</text>
</comment>
<reference evidence="9 10" key="1">
    <citation type="submission" date="2021-04" db="EMBL/GenBank/DDBJ databases">
        <title>Draft genome sequence of Paenibacillus cisolokensis, LC2-13A.</title>
        <authorList>
            <person name="Uke A."/>
            <person name="Chhe C."/>
            <person name="Baramee S."/>
            <person name="Kosugi A."/>
        </authorList>
    </citation>
    <scope>NUCLEOTIDE SEQUENCE [LARGE SCALE GENOMIC DNA]</scope>
    <source>
        <strain evidence="9 10">LC2-13A</strain>
    </source>
</reference>
<dbReference type="Gene3D" id="1.10.3720.10">
    <property type="entry name" value="MetI-like"/>
    <property type="match status" value="1"/>
</dbReference>
<dbReference type="EMBL" id="BOVJ01000050">
    <property type="protein sequence ID" value="GIQ63007.1"/>
    <property type="molecule type" value="Genomic_DNA"/>
</dbReference>
<keyword evidence="6 7" id="KW-0472">Membrane</keyword>
<proteinExistence type="inferred from homology"/>
<dbReference type="InterPro" id="IPR035906">
    <property type="entry name" value="MetI-like_sf"/>
</dbReference>
<feature type="domain" description="ABC transmembrane type-1" evidence="8">
    <location>
        <begin position="74"/>
        <end position="293"/>
    </location>
</feature>
<dbReference type="SUPFAM" id="SSF161098">
    <property type="entry name" value="MetI-like"/>
    <property type="match status" value="1"/>
</dbReference>
<dbReference type="Proteomes" id="UP000680304">
    <property type="component" value="Unassembled WGS sequence"/>
</dbReference>
<feature type="transmembrane region" description="Helical" evidence="7">
    <location>
        <begin position="15"/>
        <end position="42"/>
    </location>
</feature>
<protein>
    <submittedName>
        <fullName evidence="9">ABC transporter permease</fullName>
    </submittedName>
</protein>
<evidence type="ECO:0000256" key="5">
    <source>
        <dbReference type="ARBA" id="ARBA00022989"/>
    </source>
</evidence>
<feature type="transmembrane region" description="Helical" evidence="7">
    <location>
        <begin position="211"/>
        <end position="235"/>
    </location>
</feature>
<feature type="transmembrane region" description="Helical" evidence="7">
    <location>
        <begin position="112"/>
        <end position="132"/>
    </location>
</feature>
<dbReference type="CDD" id="cd06261">
    <property type="entry name" value="TM_PBP2"/>
    <property type="match status" value="1"/>
</dbReference>
<dbReference type="Pfam" id="PF00528">
    <property type="entry name" value="BPD_transp_1"/>
    <property type="match status" value="1"/>
</dbReference>
<keyword evidence="4 7" id="KW-0812">Transmembrane</keyword>
<dbReference type="PANTHER" id="PTHR43005">
    <property type="entry name" value="BLR7065 PROTEIN"/>
    <property type="match status" value="1"/>
</dbReference>
<evidence type="ECO:0000256" key="4">
    <source>
        <dbReference type="ARBA" id="ARBA00022692"/>
    </source>
</evidence>
<evidence type="ECO:0000256" key="6">
    <source>
        <dbReference type="ARBA" id="ARBA00023136"/>
    </source>
</evidence>
<comment type="subcellular location">
    <subcellularLocation>
        <location evidence="1 7">Cell membrane</location>
        <topology evidence="1 7">Multi-pass membrane protein</topology>
    </subcellularLocation>
</comment>
<feature type="transmembrane region" description="Helical" evidence="7">
    <location>
        <begin position="163"/>
        <end position="191"/>
    </location>
</feature>